<feature type="binding site" evidence="1">
    <location>
        <position position="9"/>
    </location>
    <ligand>
        <name>Zn(2+)</name>
        <dbReference type="ChEBI" id="CHEBI:29105"/>
    </ligand>
</feature>
<evidence type="ECO:0000259" key="2">
    <source>
        <dbReference type="PROSITE" id="PS51902"/>
    </source>
</evidence>
<dbReference type="EMBL" id="JABXRI010000001">
    <property type="protein sequence ID" value="MBA8064839.1"/>
    <property type="molecule type" value="Genomic_DNA"/>
</dbReference>
<dbReference type="Gene3D" id="6.20.220.10">
    <property type="entry name" value="ClpX chaperone, C4-type zinc finger domain"/>
    <property type="match status" value="1"/>
</dbReference>
<dbReference type="GO" id="GO:0051082">
    <property type="term" value="F:unfolded protein binding"/>
    <property type="evidence" value="ECO:0007669"/>
    <property type="project" value="UniProtKB-UniRule"/>
</dbReference>
<keyword evidence="1" id="KW-0862">Zinc</keyword>
<dbReference type="GO" id="GO:0046983">
    <property type="term" value="F:protein dimerization activity"/>
    <property type="evidence" value="ECO:0007669"/>
    <property type="project" value="UniProtKB-UniRule"/>
</dbReference>
<dbReference type="Pfam" id="PF06689">
    <property type="entry name" value="zf-C4_ClpX"/>
    <property type="match status" value="1"/>
</dbReference>
<dbReference type="PROSITE" id="PS51902">
    <property type="entry name" value="CLPX_ZB"/>
    <property type="match status" value="1"/>
</dbReference>
<dbReference type="InterPro" id="IPR059188">
    <property type="entry name" value="Znf_CLPX-like"/>
</dbReference>
<dbReference type="GO" id="GO:0008270">
    <property type="term" value="F:zinc ion binding"/>
    <property type="evidence" value="ECO:0007669"/>
    <property type="project" value="UniProtKB-UniRule"/>
</dbReference>
<dbReference type="InterPro" id="IPR038366">
    <property type="entry name" value="Znf_CppX_C4_sf"/>
</dbReference>
<keyword evidence="1" id="KW-0479">Metal-binding</keyword>
<accession>A0A7W3D8D0</accession>
<comment type="caution">
    <text evidence="3">The sequence shown here is derived from an EMBL/GenBank/DDBJ whole genome shotgun (WGS) entry which is preliminary data.</text>
</comment>
<keyword evidence="1" id="KW-0143">Chaperone</keyword>
<dbReference type="AlphaFoldDB" id="A0A7W3D8D0"/>
<evidence type="ECO:0000256" key="1">
    <source>
        <dbReference type="PROSITE-ProRule" id="PRU01250"/>
    </source>
</evidence>
<organism evidence="3 4">
    <name type="scientific">Citrobacter freundii</name>
    <dbReference type="NCBI Taxonomy" id="546"/>
    <lineage>
        <taxon>Bacteria</taxon>
        <taxon>Pseudomonadati</taxon>
        <taxon>Pseudomonadota</taxon>
        <taxon>Gammaproteobacteria</taxon>
        <taxon>Enterobacterales</taxon>
        <taxon>Enterobacteriaceae</taxon>
        <taxon>Citrobacter</taxon>
        <taxon>Citrobacter freundii complex</taxon>
    </lineage>
</organism>
<proteinExistence type="inferred from homology"/>
<feature type="domain" description="ClpX-type ZB" evidence="2">
    <location>
        <begin position="1"/>
        <end position="49"/>
    </location>
</feature>
<gene>
    <name evidence="3" type="ORF">HV077_21145</name>
</gene>
<dbReference type="Proteomes" id="UP000591803">
    <property type="component" value="Unassembled WGS sequence"/>
</dbReference>
<sequence length="203" mass="22523">MELIKCAFCGKTKGEVPLMIHHAVRNAAICSDCTSACMEVVNKKLVVPVMPDELQKAKAIFEKESGKEATAEEKDEVTTTVRGVDVQKDGAHYGEETAVKVPPYRLSEKNVYEMWTRVKKQAEDALQFLFVTSEVEAHKDNDPLSKWIVVVYEDQVCFERFGDGITLEGYAPVPPAKAAVYAAAIVNGLEPPKYLRPCDKPTD</sequence>
<comment type="similarity">
    <text evidence="1">Belongs to the ClpX chaperone family.</text>
</comment>
<dbReference type="SMART" id="SM00994">
    <property type="entry name" value="zf-C4_ClpX"/>
    <property type="match status" value="1"/>
</dbReference>
<feature type="binding site" evidence="1">
    <location>
        <position position="33"/>
    </location>
    <ligand>
        <name>Zn(2+)</name>
        <dbReference type="ChEBI" id="CHEBI:29105"/>
    </ligand>
</feature>
<evidence type="ECO:0000313" key="3">
    <source>
        <dbReference type="EMBL" id="MBA8064839.1"/>
    </source>
</evidence>
<reference evidence="3 4" key="1">
    <citation type="submission" date="2020-06" db="EMBL/GenBank/DDBJ databases">
        <title>REHAB project genomes.</title>
        <authorList>
            <person name="Shaw L.P."/>
        </authorList>
    </citation>
    <scope>NUCLEOTIDE SEQUENCE [LARGE SCALE GENOMIC DNA]</scope>
    <source>
        <strain evidence="3 4">RHBSTW-00116</strain>
    </source>
</reference>
<name>A0A7W3D8D0_CITFR</name>
<feature type="binding site" evidence="1">
    <location>
        <position position="30"/>
    </location>
    <ligand>
        <name>Zn(2+)</name>
        <dbReference type="ChEBI" id="CHEBI:29105"/>
    </ligand>
</feature>
<dbReference type="GO" id="GO:0006457">
    <property type="term" value="P:protein folding"/>
    <property type="evidence" value="ECO:0007669"/>
    <property type="project" value="UniProtKB-UniRule"/>
</dbReference>
<evidence type="ECO:0000313" key="4">
    <source>
        <dbReference type="Proteomes" id="UP000591803"/>
    </source>
</evidence>
<feature type="binding site" evidence="1">
    <location>
        <position position="6"/>
    </location>
    <ligand>
        <name>Zn(2+)</name>
        <dbReference type="ChEBI" id="CHEBI:29105"/>
    </ligand>
</feature>
<protein>
    <recommendedName>
        <fullName evidence="2">ClpX-type ZB domain-containing protein</fullName>
    </recommendedName>
</protein>
<dbReference type="InterPro" id="IPR010603">
    <property type="entry name" value="Znf_CppX_C4"/>
</dbReference>